<reference evidence="1" key="1">
    <citation type="submission" date="2021-06" db="EMBL/GenBank/DDBJ databases">
        <authorList>
            <person name="Kallberg Y."/>
            <person name="Tangrot J."/>
            <person name="Rosling A."/>
        </authorList>
    </citation>
    <scope>NUCLEOTIDE SEQUENCE</scope>
    <source>
        <strain evidence="1">AU212A</strain>
    </source>
</reference>
<gene>
    <name evidence="1" type="ORF">SCALOS_LOCUS10132</name>
</gene>
<keyword evidence="2" id="KW-1185">Reference proteome</keyword>
<sequence>RHQIIQGHLNLKDEECQTTKSVLRQVQKLNEQLEKQMTKNDLSCQQIKWEESQKRINKEMDDLIASKDEAENLARNSQKLSEEKERIDQEYKEAQEKLLAVQAKCDNLQEQLVSMSEKYSNALKTSAEEHSKFVESGKTLQNKITEQEEENRNRLAQIETLKKDLQTLKDQLSVFQASDQGIEIVKLKTELENKEKEIVNLRDESQTYKELYEKYQTELKNNEQIYNEM</sequence>
<organism evidence="1 2">
    <name type="scientific">Scutellospora calospora</name>
    <dbReference type="NCBI Taxonomy" id="85575"/>
    <lineage>
        <taxon>Eukaryota</taxon>
        <taxon>Fungi</taxon>
        <taxon>Fungi incertae sedis</taxon>
        <taxon>Mucoromycota</taxon>
        <taxon>Glomeromycotina</taxon>
        <taxon>Glomeromycetes</taxon>
        <taxon>Diversisporales</taxon>
        <taxon>Gigasporaceae</taxon>
        <taxon>Scutellospora</taxon>
    </lineage>
</organism>
<name>A0ACA9PB89_9GLOM</name>
<dbReference type="Proteomes" id="UP000789860">
    <property type="component" value="Unassembled WGS sequence"/>
</dbReference>
<feature type="non-terminal residue" evidence="1">
    <location>
        <position position="229"/>
    </location>
</feature>
<feature type="non-terminal residue" evidence="1">
    <location>
        <position position="1"/>
    </location>
</feature>
<proteinExistence type="predicted"/>
<comment type="caution">
    <text evidence="1">The sequence shown here is derived from an EMBL/GenBank/DDBJ whole genome shotgun (WGS) entry which is preliminary data.</text>
</comment>
<evidence type="ECO:0000313" key="2">
    <source>
        <dbReference type="Proteomes" id="UP000789860"/>
    </source>
</evidence>
<accession>A0ACA9PB89</accession>
<dbReference type="EMBL" id="CAJVPM010035822">
    <property type="protein sequence ID" value="CAG8691078.1"/>
    <property type="molecule type" value="Genomic_DNA"/>
</dbReference>
<evidence type="ECO:0000313" key="1">
    <source>
        <dbReference type="EMBL" id="CAG8691078.1"/>
    </source>
</evidence>
<protein>
    <submittedName>
        <fullName evidence="1">4860_t:CDS:1</fullName>
    </submittedName>
</protein>